<gene>
    <name evidence="3" type="ORF">D1164_20810</name>
</gene>
<feature type="coiled-coil region" evidence="1">
    <location>
        <begin position="801"/>
        <end position="829"/>
    </location>
</feature>
<keyword evidence="4" id="KW-1185">Reference proteome</keyword>
<dbReference type="PANTHER" id="PTHR30441">
    <property type="entry name" value="DUF748 DOMAIN-CONTAINING PROTEIN"/>
    <property type="match status" value="1"/>
</dbReference>
<accession>A0A399CVP4</accession>
<evidence type="ECO:0000259" key="2">
    <source>
        <dbReference type="Pfam" id="PF05170"/>
    </source>
</evidence>
<dbReference type="Pfam" id="PF05170">
    <property type="entry name" value="AsmA"/>
    <property type="match status" value="1"/>
</dbReference>
<dbReference type="RefSeq" id="WP_119351837.1">
    <property type="nucleotide sequence ID" value="NZ_QWET01000023.1"/>
</dbReference>
<comment type="caution">
    <text evidence="3">The sequence shown here is derived from an EMBL/GenBank/DDBJ whole genome shotgun (WGS) entry which is preliminary data.</text>
</comment>
<sequence length="839" mass="92878">MKKTLVIIGIIVVLLLASLAAIPLFFKQTLLEKTKAVINRNVNAEVEFADFKLSLFRSFPKMTIELTDVLVTGKGEFQADTLFSVSSLRSTTALSRLFSKKSIAIEEIILDAPRMNMVVGQSGNVNWDLAVESNEGPQEELPEEGDGLEFQLEKIKLTDAGFIYDDKAANMLLRFENIDVDISGEMYGTAAQLLAEGKLERFSLDYGGVNYVSNIALEMRTLLDVDYDKMDIEIKENELLINRLPLEVSGLIQMPGDSIFLDLNLKTKESGFDNFLALVPPGYEEYLEDFQTSGTASVAGTVKGFYFGESYPAINMELKVADGNLRYADLPEEIKNVSADISIIKPQGMLDLTEINIKKAHAEVKNSPVDLTLVLRNLVSDPYFDGAFVGNVNFNELKEALPLDSVNVSGNIDANLFVKGNYSAIENEQYDKIQSDGIVLLTNFTYESPDLTQKVAVSEGKLDFTPRAVNLSGLNVVIGQSDFRLSGKVTNYLNYILKDGTLAGNMSLNSSQVNLNELLRLQVQKDTVPEKSAGEPRGASADQGTEKEVLVFNIPENIDFTFQSNIRRVIFERMPVTDVNGLITARNGKLVLDGLNMRMLDGELKLTGSYENTPDNKPLFDLGFDIVKVDIPEAFQTLTSVQRMMPIARQSQGKFSSSLKVNGQFSPQFKLLASTVDGSGLFSTENLQIVDSPLFGQLKGLLKSEKLKNVKVDDFRAYVEIDKGSIWLKPFNTKIAGQETTIAGNLNTENLIDMRMDFMVQRDAFGNDIQNILNVLPGEERIQLIPASVVLKGPVGKPDVKVDLEEARKQIAEEVRKSAKQDLQKSLNKVGEGLKKLFK</sequence>
<evidence type="ECO:0000313" key="3">
    <source>
        <dbReference type="EMBL" id="RIH63296.1"/>
    </source>
</evidence>
<dbReference type="InterPro" id="IPR007844">
    <property type="entry name" value="AsmA"/>
</dbReference>
<dbReference type="Proteomes" id="UP000266441">
    <property type="component" value="Unassembled WGS sequence"/>
</dbReference>
<dbReference type="OrthoDB" id="596403at2"/>
<dbReference type="PANTHER" id="PTHR30441:SF8">
    <property type="entry name" value="DUF748 DOMAIN-CONTAINING PROTEIN"/>
    <property type="match status" value="1"/>
</dbReference>
<name>A0A399CVP4_9BACT</name>
<reference evidence="3 4" key="1">
    <citation type="journal article" date="2015" name="Int. J. Syst. Evol. Microbiol.">
        <title>Mariniphaga sediminis sp. nov., isolated from coastal sediment.</title>
        <authorList>
            <person name="Wang F.Q."/>
            <person name="Shen Q.Y."/>
            <person name="Chen G.J."/>
            <person name="Du Z.J."/>
        </authorList>
    </citation>
    <scope>NUCLEOTIDE SEQUENCE [LARGE SCALE GENOMIC DNA]</scope>
    <source>
        <strain evidence="3 4">SY21</strain>
    </source>
</reference>
<dbReference type="InterPro" id="IPR052894">
    <property type="entry name" value="AsmA-related"/>
</dbReference>
<keyword evidence="1" id="KW-0175">Coiled coil</keyword>
<organism evidence="3 4">
    <name type="scientific">Mariniphaga sediminis</name>
    <dbReference type="NCBI Taxonomy" id="1628158"/>
    <lineage>
        <taxon>Bacteria</taxon>
        <taxon>Pseudomonadati</taxon>
        <taxon>Bacteroidota</taxon>
        <taxon>Bacteroidia</taxon>
        <taxon>Marinilabiliales</taxon>
        <taxon>Prolixibacteraceae</taxon>
        <taxon>Mariniphaga</taxon>
    </lineage>
</organism>
<protein>
    <submittedName>
        <fullName evidence="3">AsmA family protein</fullName>
    </submittedName>
</protein>
<feature type="domain" description="AsmA" evidence="2">
    <location>
        <begin position="2"/>
        <end position="182"/>
    </location>
</feature>
<proteinExistence type="predicted"/>
<evidence type="ECO:0000256" key="1">
    <source>
        <dbReference type="SAM" id="Coils"/>
    </source>
</evidence>
<dbReference type="GO" id="GO:0005886">
    <property type="term" value="C:plasma membrane"/>
    <property type="evidence" value="ECO:0007669"/>
    <property type="project" value="TreeGrafter"/>
</dbReference>
<dbReference type="GO" id="GO:0090313">
    <property type="term" value="P:regulation of protein targeting to membrane"/>
    <property type="evidence" value="ECO:0007669"/>
    <property type="project" value="TreeGrafter"/>
</dbReference>
<dbReference type="EMBL" id="QWET01000023">
    <property type="protein sequence ID" value="RIH63296.1"/>
    <property type="molecule type" value="Genomic_DNA"/>
</dbReference>
<evidence type="ECO:0000313" key="4">
    <source>
        <dbReference type="Proteomes" id="UP000266441"/>
    </source>
</evidence>
<dbReference type="AlphaFoldDB" id="A0A399CVP4"/>